<dbReference type="PANTHER" id="PTHR10358">
    <property type="entry name" value="ENDOSULFINE"/>
    <property type="match status" value="1"/>
</dbReference>
<proteinExistence type="inferred from homology"/>
<evidence type="ECO:0000256" key="3">
    <source>
        <dbReference type="SAM" id="MobiDB-lite"/>
    </source>
</evidence>
<feature type="compositionally biased region" description="Polar residues" evidence="3">
    <location>
        <begin position="255"/>
        <end position="271"/>
    </location>
</feature>
<evidence type="ECO:0000256" key="1">
    <source>
        <dbReference type="ARBA" id="ARBA00010520"/>
    </source>
</evidence>
<sequence length="289" mass="31876">MVIALPNVPIAAIPLKMRSAIEIPLLIPCAGVEIIVDASPDSTAASAFIINPVHTRKGSQLDLSYKFSELWPPIQGRALPVCTFPAIFGVGTAKAGEEFILSRKKIYMVRDWDLARYDSFCMSFEMRIIRMSSTGIEDVKDQEPSVDPAKNQAENEADQKELDQNSENPMPSHEQEEEIIKKKYGGMLPKKPLISKDHEHAFFDSADWALGKQGAQKPKGPLEALRPKLQPTPHHQMRSKRSVYAPADDDDGAESVSNSTPPEDENCASQSGDDKNSAPEDQTCYSLPV</sequence>
<dbReference type="Pfam" id="PF04667">
    <property type="entry name" value="Endosulfine"/>
    <property type="match status" value="1"/>
</dbReference>
<evidence type="ECO:0000313" key="4">
    <source>
        <dbReference type="EMBL" id="CAK7326110.1"/>
    </source>
</evidence>
<evidence type="ECO:0008006" key="6">
    <source>
        <dbReference type="Google" id="ProtNLM"/>
    </source>
</evidence>
<dbReference type="GO" id="GO:0004864">
    <property type="term" value="F:protein phosphatase inhibitor activity"/>
    <property type="evidence" value="ECO:0007669"/>
    <property type="project" value="TreeGrafter"/>
</dbReference>
<comment type="caution">
    <text evidence="4">The sequence shown here is derived from an EMBL/GenBank/DDBJ whole genome shotgun (WGS) entry which is preliminary data.</text>
</comment>
<reference evidence="4 5" key="1">
    <citation type="submission" date="2024-01" db="EMBL/GenBank/DDBJ databases">
        <authorList>
            <person name="Waweru B."/>
        </authorList>
    </citation>
    <scope>NUCLEOTIDE SEQUENCE [LARGE SCALE GENOMIC DNA]</scope>
</reference>
<name>A0AAV1R0P8_9ROSI</name>
<dbReference type="InterPro" id="IPR006760">
    <property type="entry name" value="Endosulphine"/>
</dbReference>
<keyword evidence="5" id="KW-1185">Reference proteome</keyword>
<accession>A0AAV1R0P8</accession>
<dbReference type="EMBL" id="CAWUPB010000851">
    <property type="protein sequence ID" value="CAK7326110.1"/>
    <property type="molecule type" value="Genomic_DNA"/>
</dbReference>
<dbReference type="Proteomes" id="UP001314170">
    <property type="component" value="Unassembled WGS sequence"/>
</dbReference>
<protein>
    <recommendedName>
        <fullName evidence="6">cAMP-regulated phosphoprotein 19-related protein</fullName>
    </recommendedName>
</protein>
<dbReference type="PANTHER" id="PTHR10358:SF6">
    <property type="entry name" value="ENDOSULFINE, ISOFORM A"/>
    <property type="match status" value="1"/>
</dbReference>
<dbReference type="GO" id="GO:0005737">
    <property type="term" value="C:cytoplasm"/>
    <property type="evidence" value="ECO:0007669"/>
    <property type="project" value="TreeGrafter"/>
</dbReference>
<evidence type="ECO:0000256" key="2">
    <source>
        <dbReference type="RuleBase" id="RU363120"/>
    </source>
</evidence>
<feature type="compositionally biased region" description="Polar residues" evidence="3">
    <location>
        <begin position="279"/>
        <end position="289"/>
    </location>
</feature>
<dbReference type="AlphaFoldDB" id="A0AAV1R0P8"/>
<organism evidence="4 5">
    <name type="scientific">Dovyalis caffra</name>
    <dbReference type="NCBI Taxonomy" id="77055"/>
    <lineage>
        <taxon>Eukaryota</taxon>
        <taxon>Viridiplantae</taxon>
        <taxon>Streptophyta</taxon>
        <taxon>Embryophyta</taxon>
        <taxon>Tracheophyta</taxon>
        <taxon>Spermatophyta</taxon>
        <taxon>Magnoliopsida</taxon>
        <taxon>eudicotyledons</taxon>
        <taxon>Gunneridae</taxon>
        <taxon>Pentapetalae</taxon>
        <taxon>rosids</taxon>
        <taxon>fabids</taxon>
        <taxon>Malpighiales</taxon>
        <taxon>Salicaceae</taxon>
        <taxon>Flacourtieae</taxon>
        <taxon>Dovyalis</taxon>
    </lineage>
</organism>
<feature type="region of interest" description="Disordered" evidence="3">
    <location>
        <begin position="209"/>
        <end position="289"/>
    </location>
</feature>
<feature type="region of interest" description="Disordered" evidence="3">
    <location>
        <begin position="138"/>
        <end position="177"/>
    </location>
</feature>
<comment type="similarity">
    <text evidence="1 2">Belongs to the endosulfine family.</text>
</comment>
<evidence type="ECO:0000313" key="5">
    <source>
        <dbReference type="Proteomes" id="UP001314170"/>
    </source>
</evidence>
<gene>
    <name evidence="4" type="ORF">DCAF_LOCUS3806</name>
</gene>